<dbReference type="Pfam" id="PF14223">
    <property type="entry name" value="Retrotran_gag_2"/>
    <property type="match status" value="1"/>
</dbReference>
<dbReference type="Proteomes" id="UP001172457">
    <property type="component" value="Chromosome 3"/>
</dbReference>
<name>A0AA38TAX6_9ASTR</name>
<sequence>MANVYNPAFAINNIKSIFPVVLGPYEEGLRYASWVELFRTHACAYDVLDHIDASVPRPPLVDDSTWNQIDAIVKQWICGTICEDLVENIILNGGATAQELWTRLETLFQDTRHRRVLYLQREFPEARLRDFGMMLDYCTHVKTIADELAELGNPIPERKIVSQLISGLGDSSEYNTIATVINQADPLPSFNVARYRLLLEEYRLIWLRID</sequence>
<proteinExistence type="predicted"/>
<evidence type="ECO:0000313" key="1">
    <source>
        <dbReference type="EMBL" id="KAJ9557579.1"/>
    </source>
</evidence>
<gene>
    <name evidence="1" type="ORF">OSB04_012193</name>
</gene>
<keyword evidence="2" id="KW-1185">Reference proteome</keyword>
<dbReference type="EMBL" id="JARYMX010000003">
    <property type="protein sequence ID" value="KAJ9557579.1"/>
    <property type="molecule type" value="Genomic_DNA"/>
</dbReference>
<comment type="caution">
    <text evidence="1">The sequence shown here is derived from an EMBL/GenBank/DDBJ whole genome shotgun (WGS) entry which is preliminary data.</text>
</comment>
<accession>A0AA38TAX6</accession>
<protein>
    <submittedName>
        <fullName evidence="1">Uncharacterized protein</fullName>
    </submittedName>
</protein>
<dbReference type="PANTHER" id="PTHR47481:SF38">
    <property type="entry name" value="POU DOMAIN, CLASS 4, TRANSCRIPTION FACTOR 1-LIKE"/>
    <property type="match status" value="1"/>
</dbReference>
<reference evidence="1" key="1">
    <citation type="submission" date="2023-03" db="EMBL/GenBank/DDBJ databases">
        <title>Chromosome-scale reference genome and RAD-based genetic map of yellow starthistle (Centaurea solstitialis) reveal putative structural variation and QTLs associated with invader traits.</title>
        <authorList>
            <person name="Reatini B."/>
            <person name="Cang F.A."/>
            <person name="Jiang Q."/>
            <person name="Mckibben M.T.W."/>
            <person name="Barker M.S."/>
            <person name="Rieseberg L.H."/>
            <person name="Dlugosch K.M."/>
        </authorList>
    </citation>
    <scope>NUCLEOTIDE SEQUENCE</scope>
    <source>
        <strain evidence="1">CAN-66</strain>
        <tissue evidence="1">Leaf</tissue>
    </source>
</reference>
<evidence type="ECO:0000313" key="2">
    <source>
        <dbReference type="Proteomes" id="UP001172457"/>
    </source>
</evidence>
<dbReference type="AlphaFoldDB" id="A0AA38TAX6"/>
<dbReference type="PANTHER" id="PTHR47481">
    <property type="match status" value="1"/>
</dbReference>
<organism evidence="1 2">
    <name type="scientific">Centaurea solstitialis</name>
    <name type="common">yellow star-thistle</name>
    <dbReference type="NCBI Taxonomy" id="347529"/>
    <lineage>
        <taxon>Eukaryota</taxon>
        <taxon>Viridiplantae</taxon>
        <taxon>Streptophyta</taxon>
        <taxon>Embryophyta</taxon>
        <taxon>Tracheophyta</taxon>
        <taxon>Spermatophyta</taxon>
        <taxon>Magnoliopsida</taxon>
        <taxon>eudicotyledons</taxon>
        <taxon>Gunneridae</taxon>
        <taxon>Pentapetalae</taxon>
        <taxon>asterids</taxon>
        <taxon>campanulids</taxon>
        <taxon>Asterales</taxon>
        <taxon>Asteraceae</taxon>
        <taxon>Carduoideae</taxon>
        <taxon>Cardueae</taxon>
        <taxon>Centaureinae</taxon>
        <taxon>Centaurea</taxon>
    </lineage>
</organism>